<protein>
    <submittedName>
        <fullName evidence="2">Uncharacterized protein</fullName>
    </submittedName>
</protein>
<evidence type="ECO:0000256" key="1">
    <source>
        <dbReference type="SAM" id="MobiDB-lite"/>
    </source>
</evidence>
<sequence length="211" mass="21425">MISKLSTTTTAARRATARRATAARRATTRRVLTGAAAAGVLALTLTPAGPGAAAVGGPGGPGGAEREVTGAGGGKAAVVLRCHGSLRMDVRPDGGASGVGRLTCDAPSRSRIESATLTMKGRATGGSGPDVVTTTDDHVVYNTNEVSDLKADRTFTRVDPGRTEARQAGTGTVVRNLFSPARQEGSGSGRVFVGIAATSWFIDDVSFTLDR</sequence>
<feature type="region of interest" description="Disordered" evidence="1">
    <location>
        <begin position="1"/>
        <end position="26"/>
    </location>
</feature>
<dbReference type="InterPro" id="IPR006311">
    <property type="entry name" value="TAT_signal"/>
</dbReference>
<reference evidence="2 3" key="1">
    <citation type="submission" date="2017-08" db="EMBL/GenBank/DDBJ databases">
        <title>Genome sequence of Streptomyces albireticuli NRRL B-1670.</title>
        <authorList>
            <person name="Graham D.E."/>
            <person name="Mahan K.M."/>
            <person name="Klingeman D.M."/>
            <person name="Hettich R.L."/>
            <person name="Parry R.J."/>
            <person name="Spain J.C."/>
        </authorList>
    </citation>
    <scope>NUCLEOTIDE SEQUENCE [LARGE SCALE GENOMIC DNA]</scope>
    <source>
        <strain evidence="2 3">NRRL B-1670</strain>
    </source>
</reference>
<accession>A0A2A2DFC6</accession>
<gene>
    <name evidence="2" type="ORF">CK936_04705</name>
</gene>
<dbReference type="AlphaFoldDB" id="A0A2A2DFC6"/>
<proteinExistence type="predicted"/>
<feature type="compositionally biased region" description="Low complexity" evidence="1">
    <location>
        <begin position="7"/>
        <end position="26"/>
    </location>
</feature>
<organism evidence="2 3">
    <name type="scientific">Streptomyces albireticuli</name>
    <dbReference type="NCBI Taxonomy" id="1940"/>
    <lineage>
        <taxon>Bacteria</taxon>
        <taxon>Bacillati</taxon>
        <taxon>Actinomycetota</taxon>
        <taxon>Actinomycetes</taxon>
        <taxon>Kitasatosporales</taxon>
        <taxon>Streptomycetaceae</taxon>
        <taxon>Streptomyces</taxon>
    </lineage>
</organism>
<name>A0A2A2DFC6_9ACTN</name>
<evidence type="ECO:0000313" key="3">
    <source>
        <dbReference type="Proteomes" id="UP000218944"/>
    </source>
</evidence>
<comment type="caution">
    <text evidence="2">The sequence shown here is derived from an EMBL/GenBank/DDBJ whole genome shotgun (WGS) entry which is preliminary data.</text>
</comment>
<dbReference type="RefSeq" id="WP_095579179.1">
    <property type="nucleotide sequence ID" value="NZ_JAJQQQ010000005.1"/>
</dbReference>
<dbReference type="Proteomes" id="UP000218944">
    <property type="component" value="Unassembled WGS sequence"/>
</dbReference>
<dbReference type="EMBL" id="NSJV01000089">
    <property type="protein sequence ID" value="PAU50030.1"/>
    <property type="molecule type" value="Genomic_DNA"/>
</dbReference>
<evidence type="ECO:0000313" key="2">
    <source>
        <dbReference type="EMBL" id="PAU50030.1"/>
    </source>
</evidence>
<keyword evidence="3" id="KW-1185">Reference proteome</keyword>
<dbReference type="PROSITE" id="PS51318">
    <property type="entry name" value="TAT"/>
    <property type="match status" value="1"/>
</dbReference>